<feature type="compositionally biased region" description="Basic and acidic residues" evidence="8">
    <location>
        <begin position="511"/>
        <end position="540"/>
    </location>
</feature>
<dbReference type="Gene3D" id="3.40.50.300">
    <property type="entry name" value="P-loop containing nucleotide triphosphate hydrolases"/>
    <property type="match status" value="2"/>
</dbReference>
<dbReference type="InterPro" id="IPR011545">
    <property type="entry name" value="DEAD/DEAH_box_helicase_dom"/>
</dbReference>
<reference evidence="12 13" key="1">
    <citation type="submission" date="2011-10" db="EMBL/GenBank/DDBJ databases">
        <title>The Improved High-Quality Draft genome of Leptonema illini DSM 21528.</title>
        <authorList>
            <consortium name="US DOE Joint Genome Institute (JGI-PGF)"/>
            <person name="Lucas S."/>
            <person name="Copeland A."/>
            <person name="Lapidus A."/>
            <person name="Glavina del Rio T."/>
            <person name="Dalin E."/>
            <person name="Tice H."/>
            <person name="Bruce D."/>
            <person name="Goodwin L."/>
            <person name="Pitluck S."/>
            <person name="Peters L."/>
            <person name="Mikhailova N."/>
            <person name="Held B."/>
            <person name="Kyrpides N."/>
            <person name="Mavromatis K."/>
            <person name="Ivanova N."/>
            <person name="Markowitz V."/>
            <person name="Cheng J.-F."/>
            <person name="Hugenholtz P."/>
            <person name="Woyke T."/>
            <person name="Wu D."/>
            <person name="Gronow S."/>
            <person name="Wellnitz S."/>
            <person name="Brambilla E.-M."/>
            <person name="Klenk H.-P."/>
            <person name="Eisen J.A."/>
        </authorList>
    </citation>
    <scope>NUCLEOTIDE SEQUENCE [LARGE SCALE GENOMIC DNA]</scope>
    <source>
        <strain evidence="12 13">DSM 21528</strain>
    </source>
</reference>
<feature type="domain" description="DEAD-box RNA helicase Q" evidence="11">
    <location>
        <begin position="1"/>
        <end position="29"/>
    </location>
</feature>
<dbReference type="SMART" id="SM00487">
    <property type="entry name" value="DEXDc"/>
    <property type="match status" value="1"/>
</dbReference>
<organism evidence="12 13">
    <name type="scientific">Leptonema illini DSM 21528</name>
    <dbReference type="NCBI Taxonomy" id="929563"/>
    <lineage>
        <taxon>Bacteria</taxon>
        <taxon>Pseudomonadati</taxon>
        <taxon>Spirochaetota</taxon>
        <taxon>Spirochaetia</taxon>
        <taxon>Leptospirales</taxon>
        <taxon>Leptospiraceae</taxon>
        <taxon>Leptonema</taxon>
    </lineage>
</organism>
<keyword evidence="2 7" id="KW-0378">Hydrolase</keyword>
<dbReference type="PANTHER" id="PTHR47959:SF13">
    <property type="entry name" value="ATP-DEPENDENT RNA HELICASE RHLE"/>
    <property type="match status" value="1"/>
</dbReference>
<dbReference type="SMART" id="SM00490">
    <property type="entry name" value="HELICc"/>
    <property type="match status" value="1"/>
</dbReference>
<dbReference type="GO" id="GO:0016787">
    <property type="term" value="F:hydrolase activity"/>
    <property type="evidence" value="ECO:0007669"/>
    <property type="project" value="UniProtKB-KW"/>
</dbReference>
<dbReference type="EMBL" id="JH597773">
    <property type="protein sequence ID" value="EHQ08026.1"/>
    <property type="molecule type" value="Genomic_DNA"/>
</dbReference>
<feature type="short sequence motif" description="Q motif" evidence="6">
    <location>
        <begin position="1"/>
        <end position="29"/>
    </location>
</feature>
<dbReference type="InterPro" id="IPR014001">
    <property type="entry name" value="Helicase_ATP-bd"/>
</dbReference>
<dbReference type="CDD" id="cd00268">
    <property type="entry name" value="DEADc"/>
    <property type="match status" value="1"/>
</dbReference>
<dbReference type="SUPFAM" id="SSF52540">
    <property type="entry name" value="P-loop containing nucleoside triphosphate hydrolases"/>
    <property type="match status" value="1"/>
</dbReference>
<accession>H2CI03</accession>
<dbReference type="GO" id="GO:0005829">
    <property type="term" value="C:cytosol"/>
    <property type="evidence" value="ECO:0007669"/>
    <property type="project" value="TreeGrafter"/>
</dbReference>
<evidence type="ECO:0000313" key="12">
    <source>
        <dbReference type="EMBL" id="EHQ08026.1"/>
    </source>
</evidence>
<feature type="domain" description="Helicase ATP-binding" evidence="9">
    <location>
        <begin position="32"/>
        <end position="203"/>
    </location>
</feature>
<proteinExistence type="inferred from homology"/>
<feature type="domain" description="Helicase C-terminal" evidence="10">
    <location>
        <begin position="230"/>
        <end position="376"/>
    </location>
</feature>
<comment type="similarity">
    <text evidence="5 7">Belongs to the DEAD box helicase family.</text>
</comment>
<evidence type="ECO:0000256" key="3">
    <source>
        <dbReference type="ARBA" id="ARBA00022806"/>
    </source>
</evidence>
<evidence type="ECO:0000259" key="10">
    <source>
        <dbReference type="PROSITE" id="PS51194"/>
    </source>
</evidence>
<dbReference type="InterPro" id="IPR014014">
    <property type="entry name" value="RNA_helicase_DEAD_Q_motif"/>
</dbReference>
<name>H2CI03_9LEPT</name>
<dbReference type="InterPro" id="IPR044742">
    <property type="entry name" value="DEAD/DEAH_RhlB"/>
</dbReference>
<evidence type="ECO:0000313" key="13">
    <source>
        <dbReference type="Proteomes" id="UP000005737"/>
    </source>
</evidence>
<feature type="compositionally biased region" description="Basic and acidic residues" evidence="8">
    <location>
        <begin position="479"/>
        <end position="504"/>
    </location>
</feature>
<dbReference type="PROSITE" id="PS00039">
    <property type="entry name" value="DEAD_ATP_HELICASE"/>
    <property type="match status" value="1"/>
</dbReference>
<dbReference type="CDD" id="cd18787">
    <property type="entry name" value="SF2_C_DEAD"/>
    <property type="match status" value="1"/>
</dbReference>
<dbReference type="STRING" id="183.GCA_002009735_03353"/>
<evidence type="ECO:0000256" key="2">
    <source>
        <dbReference type="ARBA" id="ARBA00022801"/>
    </source>
</evidence>
<protein>
    <submittedName>
        <fullName evidence="12">DEAD/DEAH box helicase domain protein</fullName>
    </submittedName>
</protein>
<dbReference type="RefSeq" id="WP_002774354.1">
    <property type="nucleotide sequence ID" value="NZ_JH597773.1"/>
</dbReference>
<sequence length="556" mass="62795">MTFRDLGLEPELLNSIDRLGFETPTPIQIQCFAPGSAGKNIVGISQTGTGKTLAFLLPILNRIYSEKIDTPTCIILAPTRELCVQISEELVRLTAAHPLRVATVYGGEGYNRQEKELAAMPHFIVATPGRLIDFMKQKKIPVETMKVLVLDEADRMFDMGFIRDIRYVMRAIPENSQIMLFTATMSYYVMRLITDFMEEPEHIKIDTDQVEVEKIKQSLYHLSIDEKMPYLVNLIRSIPDIKGIVFTNSRHRVQDIVRVLGKYGVHATGISSLLDQKKRIHLLKSFKLGKYNVLVATDVASRGLDIDDITHVFNYDLPQDAESYVHRIGRTARAGKEGTAISFCSEMDYECLPRIEILLEHKIPVDAIDPEMFIFPAPSPISVPEEERLNESDRRPRGDRLSDGNRRGGRDTRGGRGQGSDRRSGERPARPEAAVAGESGEQTGKKKRRRKKNNQGREATIEGVAGQARDGQRGPARPGDSRPGDSRQGESRRGGRNDSRRDSGRGSQGRGRQDRDNRGRGDQRRDQRRDSRREQREPVKKPSLLQRIIGLFKKKD</sequence>
<dbReference type="Pfam" id="PF00271">
    <property type="entry name" value="Helicase_C"/>
    <property type="match status" value="1"/>
</dbReference>
<gene>
    <name evidence="12" type="ORF">Lepil_3367</name>
</gene>
<dbReference type="GO" id="GO:0003676">
    <property type="term" value="F:nucleic acid binding"/>
    <property type="evidence" value="ECO:0007669"/>
    <property type="project" value="InterPro"/>
</dbReference>
<keyword evidence="3 7" id="KW-0347">Helicase</keyword>
<evidence type="ECO:0000259" key="11">
    <source>
        <dbReference type="PROSITE" id="PS51195"/>
    </source>
</evidence>
<keyword evidence="4 7" id="KW-0067">ATP-binding</keyword>
<dbReference type="PROSITE" id="PS51192">
    <property type="entry name" value="HELICASE_ATP_BIND_1"/>
    <property type="match status" value="1"/>
</dbReference>
<evidence type="ECO:0000256" key="6">
    <source>
        <dbReference type="PROSITE-ProRule" id="PRU00552"/>
    </source>
</evidence>
<evidence type="ECO:0000256" key="8">
    <source>
        <dbReference type="SAM" id="MobiDB-lite"/>
    </source>
</evidence>
<evidence type="ECO:0000256" key="7">
    <source>
        <dbReference type="RuleBase" id="RU000492"/>
    </source>
</evidence>
<dbReference type="InterPro" id="IPR001650">
    <property type="entry name" value="Helicase_C-like"/>
</dbReference>
<dbReference type="Pfam" id="PF00270">
    <property type="entry name" value="DEAD"/>
    <property type="match status" value="1"/>
</dbReference>
<feature type="region of interest" description="Disordered" evidence="8">
    <location>
        <begin position="378"/>
        <end position="556"/>
    </location>
</feature>
<dbReference type="PANTHER" id="PTHR47959">
    <property type="entry name" value="ATP-DEPENDENT RNA HELICASE RHLE-RELATED"/>
    <property type="match status" value="1"/>
</dbReference>
<dbReference type="GO" id="GO:0003724">
    <property type="term" value="F:RNA helicase activity"/>
    <property type="evidence" value="ECO:0007669"/>
    <property type="project" value="InterPro"/>
</dbReference>
<dbReference type="PROSITE" id="PS51194">
    <property type="entry name" value="HELICASE_CTER"/>
    <property type="match status" value="1"/>
</dbReference>
<dbReference type="AlphaFoldDB" id="H2CI03"/>
<keyword evidence="13" id="KW-1185">Reference proteome</keyword>
<dbReference type="HOGENOM" id="CLU_003041_28_4_12"/>
<feature type="compositionally biased region" description="Basic residues" evidence="8">
    <location>
        <begin position="445"/>
        <end position="454"/>
    </location>
</feature>
<keyword evidence="1 7" id="KW-0547">Nucleotide-binding</keyword>
<dbReference type="PROSITE" id="PS51195">
    <property type="entry name" value="Q_MOTIF"/>
    <property type="match status" value="1"/>
</dbReference>
<evidence type="ECO:0000256" key="4">
    <source>
        <dbReference type="ARBA" id="ARBA00022840"/>
    </source>
</evidence>
<feature type="compositionally biased region" description="Basic and acidic residues" evidence="8">
    <location>
        <begin position="385"/>
        <end position="430"/>
    </location>
</feature>
<dbReference type="Proteomes" id="UP000005737">
    <property type="component" value="Unassembled WGS sequence"/>
</dbReference>
<dbReference type="InterPro" id="IPR027417">
    <property type="entry name" value="P-loop_NTPase"/>
</dbReference>
<dbReference type="InterPro" id="IPR000629">
    <property type="entry name" value="RNA-helicase_DEAD-box_CS"/>
</dbReference>
<evidence type="ECO:0000259" key="9">
    <source>
        <dbReference type="PROSITE" id="PS51192"/>
    </source>
</evidence>
<dbReference type="GO" id="GO:0005524">
    <property type="term" value="F:ATP binding"/>
    <property type="evidence" value="ECO:0007669"/>
    <property type="project" value="UniProtKB-KW"/>
</dbReference>
<dbReference type="InterPro" id="IPR050079">
    <property type="entry name" value="DEAD_box_RNA_helicase"/>
</dbReference>
<evidence type="ECO:0000256" key="1">
    <source>
        <dbReference type="ARBA" id="ARBA00022741"/>
    </source>
</evidence>
<evidence type="ECO:0000256" key="5">
    <source>
        <dbReference type="ARBA" id="ARBA00038437"/>
    </source>
</evidence>